<keyword evidence="3" id="KW-1185">Reference proteome</keyword>
<evidence type="ECO:0000313" key="3">
    <source>
        <dbReference type="Proteomes" id="UP000055035"/>
    </source>
</evidence>
<dbReference type="PROSITE" id="PS51257">
    <property type="entry name" value="PROKAR_LIPOPROTEIN"/>
    <property type="match status" value="1"/>
</dbReference>
<dbReference type="Proteomes" id="UP000055035">
    <property type="component" value="Unassembled WGS sequence"/>
</dbReference>
<gene>
    <name evidence="2" type="ORF">Ljor_2608</name>
</gene>
<evidence type="ECO:0000259" key="1">
    <source>
        <dbReference type="Pfam" id="PF03886"/>
    </source>
</evidence>
<name>A0A0W0VDW2_9GAMM</name>
<evidence type="ECO:0000313" key="2">
    <source>
        <dbReference type="EMBL" id="KTD18302.1"/>
    </source>
</evidence>
<accession>A0A0W0VDW2</accession>
<dbReference type="Gene3D" id="3.40.50.10610">
    <property type="entry name" value="ABC-type transport auxiliary lipoprotein component"/>
    <property type="match status" value="1"/>
</dbReference>
<proteinExistence type="predicted"/>
<dbReference type="AlphaFoldDB" id="A0A0W0VDW2"/>
<dbReference type="InterPro" id="IPR005586">
    <property type="entry name" value="ABC_trans_aux"/>
</dbReference>
<dbReference type="Pfam" id="PF03886">
    <property type="entry name" value="ABC_trans_aux"/>
    <property type="match status" value="1"/>
</dbReference>
<comment type="caution">
    <text evidence="2">The sequence shown here is derived from an EMBL/GenBank/DDBJ whole genome shotgun (WGS) entry which is preliminary data.</text>
</comment>
<organism evidence="2 3">
    <name type="scientific">Legionella jordanis</name>
    <dbReference type="NCBI Taxonomy" id="456"/>
    <lineage>
        <taxon>Bacteria</taxon>
        <taxon>Pseudomonadati</taxon>
        <taxon>Pseudomonadota</taxon>
        <taxon>Gammaproteobacteria</taxon>
        <taxon>Legionellales</taxon>
        <taxon>Legionellaceae</taxon>
        <taxon>Legionella</taxon>
    </lineage>
</organism>
<protein>
    <recommendedName>
        <fullName evidence="1">ABC-type transport auxiliary lipoprotein component domain-containing protein</fullName>
    </recommendedName>
</protein>
<reference evidence="2 3" key="1">
    <citation type="submission" date="2015-11" db="EMBL/GenBank/DDBJ databases">
        <title>Genomic analysis of 38 Legionella species identifies large and diverse effector repertoires.</title>
        <authorList>
            <person name="Burstein D."/>
            <person name="Amaro F."/>
            <person name="Zusman T."/>
            <person name="Lifshitz Z."/>
            <person name="Cohen O."/>
            <person name="Gilbert J.A."/>
            <person name="Pupko T."/>
            <person name="Shuman H.A."/>
            <person name="Segal G."/>
        </authorList>
    </citation>
    <scope>NUCLEOTIDE SEQUENCE [LARGE SCALE GENOMIC DNA]</scope>
    <source>
        <strain evidence="2 3">BL-540</strain>
    </source>
</reference>
<dbReference type="SUPFAM" id="SSF159594">
    <property type="entry name" value="XCC0632-like"/>
    <property type="match status" value="1"/>
</dbReference>
<feature type="domain" description="ABC-type transport auxiliary lipoprotein component" evidence="1">
    <location>
        <begin position="28"/>
        <end position="186"/>
    </location>
</feature>
<dbReference type="PATRIC" id="fig|456.5.peg.2800"/>
<dbReference type="STRING" id="456.Ljor_2608"/>
<dbReference type="EMBL" id="LNYJ01000011">
    <property type="protein sequence ID" value="KTD18302.1"/>
    <property type="molecule type" value="Genomic_DNA"/>
</dbReference>
<sequence>MNMSKLVALISLCFILLGCGRSKEAQFYVLNPIPPAKENHHPYRELRIGIDEVSTPGYVERPQLMIHFTPYRMKMEEFHQWAEALNKNISRVIETNISTLLPGAVVESLPWDNQFRPNYHLQVEITQLDIDFQGNSVLRAEYLIYSDHDLISKQNIYYCQKVQIINVESLVSSVNSNVTRLSRDIAQSFRRIH</sequence>